<organism evidence="2 3">
    <name type="scientific">Nitrosomonas ureae</name>
    <dbReference type="NCBI Taxonomy" id="44577"/>
    <lineage>
        <taxon>Bacteria</taxon>
        <taxon>Pseudomonadati</taxon>
        <taxon>Pseudomonadota</taxon>
        <taxon>Betaproteobacteria</taxon>
        <taxon>Nitrosomonadales</taxon>
        <taxon>Nitrosomonadaceae</taxon>
        <taxon>Nitrosomonas</taxon>
    </lineage>
</organism>
<dbReference type="Proteomes" id="UP000236753">
    <property type="component" value="Unassembled WGS sequence"/>
</dbReference>
<dbReference type="Pfam" id="PF01814">
    <property type="entry name" value="Hemerythrin"/>
    <property type="match status" value="1"/>
</dbReference>
<reference evidence="2 3" key="1">
    <citation type="submission" date="2016-10" db="EMBL/GenBank/DDBJ databases">
        <authorList>
            <person name="de Groot N.N."/>
        </authorList>
    </citation>
    <scope>NUCLEOTIDE SEQUENCE [LARGE SCALE GENOMIC DNA]</scope>
    <source>
        <strain evidence="2 3">Nm13</strain>
    </source>
</reference>
<evidence type="ECO:0000313" key="2">
    <source>
        <dbReference type="EMBL" id="SEF76043.1"/>
    </source>
</evidence>
<feature type="domain" description="Hemerythrin-like" evidence="1">
    <location>
        <begin position="44"/>
        <end position="154"/>
    </location>
</feature>
<evidence type="ECO:0000259" key="1">
    <source>
        <dbReference type="Pfam" id="PF01814"/>
    </source>
</evidence>
<name>A0A1H5ULU2_9PROT</name>
<dbReference type="AlphaFoldDB" id="A0A1H5ULU2"/>
<protein>
    <submittedName>
        <fullName evidence="2">Hemerythrin HHE cation binding domain-containing protein</fullName>
    </submittedName>
</protein>
<dbReference type="Gene3D" id="1.20.120.520">
    <property type="entry name" value="nmb1532 protein domain like"/>
    <property type="match status" value="1"/>
</dbReference>
<evidence type="ECO:0000313" key="3">
    <source>
        <dbReference type="Proteomes" id="UP000236753"/>
    </source>
</evidence>
<proteinExistence type="predicted"/>
<dbReference type="InterPro" id="IPR012312">
    <property type="entry name" value="Hemerythrin-like"/>
</dbReference>
<sequence>MYCSFAPECTDQIYEYNEYSSQKLFVIILKVIMPRIGALLPLSREHHTSLVLARAARKAAESNDMATCLAAVQRIEAHWQDVLVTHFAQEEALLQLAKDVLDADIITRILADHEELRRLACESCALDPAARLRRFGDLLAAHVRYEERMLFPQLQSHPAIVFATEESIQSIQRGKNGEFS</sequence>
<accession>A0A1H5ULU2</accession>
<dbReference type="EMBL" id="FNUX01000008">
    <property type="protein sequence ID" value="SEF76043.1"/>
    <property type="molecule type" value="Genomic_DNA"/>
</dbReference>
<gene>
    <name evidence="2" type="ORF">SAMN05216334_10876</name>
</gene>